<dbReference type="Gene3D" id="3.40.50.1000">
    <property type="entry name" value="HAD superfamily/HAD-like"/>
    <property type="match status" value="1"/>
</dbReference>
<organism evidence="1 2">
    <name type="scientific">Faecalitalea cylindroides ATCC 27803</name>
    <dbReference type="NCBI Taxonomy" id="649755"/>
    <lineage>
        <taxon>Bacteria</taxon>
        <taxon>Bacillati</taxon>
        <taxon>Bacillota</taxon>
        <taxon>Erysipelotrichia</taxon>
        <taxon>Erysipelotrichales</taxon>
        <taxon>Erysipelotrichaceae</taxon>
        <taxon>Faecalitalea</taxon>
    </lineage>
</organism>
<dbReference type="SFLD" id="SFLDG01144">
    <property type="entry name" value="C2.B.4:_PGP_Like"/>
    <property type="match status" value="1"/>
</dbReference>
<evidence type="ECO:0000313" key="2">
    <source>
        <dbReference type="Proteomes" id="UP000016658"/>
    </source>
</evidence>
<dbReference type="GO" id="GO:0000287">
    <property type="term" value="F:magnesium ion binding"/>
    <property type="evidence" value="ECO:0007669"/>
    <property type="project" value="TreeGrafter"/>
</dbReference>
<dbReference type="SUPFAM" id="SSF56784">
    <property type="entry name" value="HAD-like"/>
    <property type="match status" value="1"/>
</dbReference>
<gene>
    <name evidence="1" type="ORF">HMPREF0367_00955</name>
</gene>
<dbReference type="GO" id="GO:0005829">
    <property type="term" value="C:cytosol"/>
    <property type="evidence" value="ECO:0007669"/>
    <property type="project" value="TreeGrafter"/>
</dbReference>
<evidence type="ECO:0000313" key="1">
    <source>
        <dbReference type="EMBL" id="ERK45460.1"/>
    </source>
</evidence>
<dbReference type="PROSITE" id="PS01229">
    <property type="entry name" value="COF_2"/>
    <property type="match status" value="1"/>
</dbReference>
<dbReference type="Proteomes" id="UP000016658">
    <property type="component" value="Unassembled WGS sequence"/>
</dbReference>
<dbReference type="PATRIC" id="fig|649755.3.peg.887"/>
<proteinExistence type="predicted"/>
<dbReference type="GO" id="GO:0016791">
    <property type="term" value="F:phosphatase activity"/>
    <property type="evidence" value="ECO:0007669"/>
    <property type="project" value="TreeGrafter"/>
</dbReference>
<dbReference type="InterPro" id="IPR000150">
    <property type="entry name" value="Cof"/>
</dbReference>
<keyword evidence="1" id="KW-0378">Hydrolase</keyword>
<dbReference type="NCBIfam" id="TIGR00099">
    <property type="entry name" value="Cof-subfamily"/>
    <property type="match status" value="1"/>
</dbReference>
<dbReference type="Gene3D" id="3.30.1240.10">
    <property type="match status" value="1"/>
</dbReference>
<dbReference type="EMBL" id="AWVI01000041">
    <property type="protein sequence ID" value="ERK45460.1"/>
    <property type="molecule type" value="Genomic_DNA"/>
</dbReference>
<dbReference type="PANTHER" id="PTHR10000:SF25">
    <property type="entry name" value="PHOSPHATASE YKRA-RELATED"/>
    <property type="match status" value="1"/>
</dbReference>
<dbReference type="InterPro" id="IPR006379">
    <property type="entry name" value="HAD-SF_hydro_IIB"/>
</dbReference>
<dbReference type="PANTHER" id="PTHR10000">
    <property type="entry name" value="PHOSPHOSERINE PHOSPHATASE"/>
    <property type="match status" value="1"/>
</dbReference>
<dbReference type="SFLD" id="SFLDG01140">
    <property type="entry name" value="C2.B:_Phosphomannomutase_and_P"/>
    <property type="match status" value="1"/>
</dbReference>
<dbReference type="InterPro" id="IPR023214">
    <property type="entry name" value="HAD_sf"/>
</dbReference>
<dbReference type="SFLD" id="SFLDS00003">
    <property type="entry name" value="Haloacid_Dehalogenase"/>
    <property type="match status" value="1"/>
</dbReference>
<dbReference type="HOGENOM" id="CLU_044146_7_0_9"/>
<reference evidence="1 2" key="1">
    <citation type="submission" date="2013-06" db="EMBL/GenBank/DDBJ databases">
        <authorList>
            <person name="Weinstock G."/>
            <person name="Sodergren E."/>
            <person name="Lobos E.A."/>
            <person name="Fulton L."/>
            <person name="Fulton R."/>
            <person name="Courtney L."/>
            <person name="Fronick C."/>
            <person name="O'Laughlin M."/>
            <person name="Godfrey J."/>
            <person name="Wilson R.M."/>
            <person name="Miner T."/>
            <person name="Farmer C."/>
            <person name="Delehaunty K."/>
            <person name="Cordes M."/>
            <person name="Minx P."/>
            <person name="Tomlinson C."/>
            <person name="Chen J."/>
            <person name="Wollam A."/>
            <person name="Pepin K.H."/>
            <person name="Bhonagiri V."/>
            <person name="Zhang X."/>
            <person name="Warren W."/>
            <person name="Mitreva M."/>
            <person name="Mardis E.R."/>
            <person name="Wilson R.K."/>
        </authorList>
    </citation>
    <scope>NUCLEOTIDE SEQUENCE [LARGE SCALE GENOMIC DNA]</scope>
    <source>
        <strain evidence="1 2">ATCC 27803</strain>
    </source>
</reference>
<dbReference type="PROSITE" id="PS01228">
    <property type="entry name" value="COF_1"/>
    <property type="match status" value="1"/>
</dbReference>
<accession>U2P4S6</accession>
<comment type="caution">
    <text evidence="1">The sequence shown here is derived from an EMBL/GenBank/DDBJ whole genome shotgun (WGS) entry which is preliminary data.</text>
</comment>
<dbReference type="InterPro" id="IPR036412">
    <property type="entry name" value="HAD-like_sf"/>
</dbReference>
<name>U2P4S6_9FIRM</name>
<dbReference type="Pfam" id="PF08282">
    <property type="entry name" value="Hydrolase_3"/>
    <property type="match status" value="1"/>
</dbReference>
<protein>
    <submittedName>
        <fullName evidence="1">Cof-like hydrolase</fullName>
    </submittedName>
</protein>
<sequence>MQICKIYDKSIKQNSQRHYFSYTIRLEVKEMIKAIFFDIDGTLLSSTDGSFADSTRFALTKLQEKGIKIFIASGRHVCEIEEQPIRDIPFDGYACLNGQLIFNKDKEIIQSYPFNKKDTENTLKLFKQKEIPLVLVQDKELYINFVNEYVKHAQDAIATDLPPIKEYQGGNIYQVTAFSNEKESQLIMNRLNNCKLTRWNPYGVDIISNTGGKSIGIKDILSYYDIKQEETMAFGDGENDIDMLRFVQIGVAMQNAEDCVKEAADYITDTSKNDGIYKALKHFNIL</sequence>
<dbReference type="AlphaFoldDB" id="U2P4S6"/>
<dbReference type="NCBIfam" id="TIGR01484">
    <property type="entry name" value="HAD-SF-IIB"/>
    <property type="match status" value="1"/>
</dbReference>